<dbReference type="PANTHER" id="PTHR10877:SF185">
    <property type="entry name" value="POLYCYSTIN FAMILY RECEPTOR FOR EGG JELLY"/>
    <property type="match status" value="1"/>
</dbReference>
<comment type="caution">
    <text evidence="2">The sequence shown here is derived from an EMBL/GenBank/DDBJ whole genome shotgun (WGS) entry which is preliminary data.</text>
</comment>
<evidence type="ECO:0000313" key="3">
    <source>
        <dbReference type="Proteomes" id="UP001576774"/>
    </source>
</evidence>
<dbReference type="InterPro" id="IPR036392">
    <property type="entry name" value="PLAT/LH2_dom_sf"/>
</dbReference>
<sequence length="302" mass="33879">MPIYNVTIKTGDVGGAGTDADVRIQLFGDLGETDSSGYLLDKSGYDDFERGDQDTYQVRTDKELGNIEKVRLWHNNAGSGAGWYVDWIKVEISGFTWNFPAYRWLATDEDDRKIDVTFPVATGIPIPFIKDERTEYVRISRKDEIFDNLGNEQPLKKEFSFKTTYSNEVRYESTNTTENSIGVTTSVSVPIKAISLGIEATASLKNTLESKYGKTDSTVREVSETKPIEVNPRQILIVSGILTQETRVGTITRGDRSFPFQVPVGEPQYREARFSYTKGSPAPDDAAEMEIILKRAGRTIPW</sequence>
<dbReference type="SMART" id="SM00308">
    <property type="entry name" value="LH2"/>
    <property type="match status" value="1"/>
</dbReference>
<dbReference type="Gene3D" id="2.60.60.20">
    <property type="entry name" value="PLAT/LH2 domain"/>
    <property type="match status" value="1"/>
</dbReference>
<accession>A0ABV4XFV1</accession>
<dbReference type="Gene3D" id="2.170.15.10">
    <property type="entry name" value="Proaerolysin, chain A, domain 3"/>
    <property type="match status" value="1"/>
</dbReference>
<proteinExistence type="predicted"/>
<dbReference type="SUPFAM" id="SSF56973">
    <property type="entry name" value="Aerolisin/ETX pore-forming domain"/>
    <property type="match status" value="1"/>
</dbReference>
<name>A0ABV4XFV1_9CYAN</name>
<protein>
    <submittedName>
        <fullName evidence="2">PLAT/LH2 domain-containing protein</fullName>
    </submittedName>
</protein>
<evidence type="ECO:0000313" key="2">
    <source>
        <dbReference type="EMBL" id="MFB2881686.1"/>
    </source>
</evidence>
<dbReference type="InterPro" id="IPR001024">
    <property type="entry name" value="PLAT/LH2_dom"/>
</dbReference>
<evidence type="ECO:0000259" key="1">
    <source>
        <dbReference type="PROSITE" id="PS50095"/>
    </source>
</evidence>
<keyword evidence="3" id="KW-1185">Reference proteome</keyword>
<dbReference type="EMBL" id="JBHFNQ010000235">
    <property type="protein sequence ID" value="MFB2881686.1"/>
    <property type="molecule type" value="Genomic_DNA"/>
</dbReference>
<dbReference type="PANTHER" id="PTHR10877">
    <property type="entry name" value="POLYCYSTIN FAMILY MEMBER"/>
    <property type="match status" value="1"/>
</dbReference>
<dbReference type="InterPro" id="IPR051223">
    <property type="entry name" value="Polycystin"/>
</dbReference>
<dbReference type="Pfam" id="PF01477">
    <property type="entry name" value="PLAT"/>
    <property type="match status" value="1"/>
</dbReference>
<dbReference type="PROSITE" id="PS50095">
    <property type="entry name" value="PLAT"/>
    <property type="match status" value="1"/>
</dbReference>
<organism evidence="2 3">
    <name type="scientific">Floridaenema aerugineum BLCC-F46</name>
    <dbReference type="NCBI Taxonomy" id="3153654"/>
    <lineage>
        <taxon>Bacteria</taxon>
        <taxon>Bacillati</taxon>
        <taxon>Cyanobacteriota</taxon>
        <taxon>Cyanophyceae</taxon>
        <taxon>Oscillatoriophycideae</taxon>
        <taxon>Aerosakkonematales</taxon>
        <taxon>Aerosakkonemataceae</taxon>
        <taxon>Floridanema</taxon>
        <taxon>Floridanema aerugineum</taxon>
    </lineage>
</organism>
<feature type="domain" description="PLAT" evidence="1">
    <location>
        <begin position="2"/>
        <end position="119"/>
    </location>
</feature>
<dbReference type="Proteomes" id="UP001576774">
    <property type="component" value="Unassembled WGS sequence"/>
</dbReference>
<dbReference type="SUPFAM" id="SSF49723">
    <property type="entry name" value="Lipase/lipooxygenase domain (PLAT/LH2 domain)"/>
    <property type="match status" value="1"/>
</dbReference>
<gene>
    <name evidence="2" type="ORF">ACE1CC_32950</name>
</gene>
<dbReference type="RefSeq" id="WP_413274661.1">
    <property type="nucleotide sequence ID" value="NZ_JBHFNQ010000235.1"/>
</dbReference>
<reference evidence="2 3" key="1">
    <citation type="submission" date="2024-09" db="EMBL/GenBank/DDBJ databases">
        <title>Floridaenema gen nov. (Aerosakkonemataceae, Aerosakkonematales ord. nov., Cyanobacteria) from benthic tropical and subtropical fresh waters, with the description of four new species.</title>
        <authorList>
            <person name="Moretto J.A."/>
            <person name="Berthold D.E."/>
            <person name="Lefler F.W."/>
            <person name="Huang I.-S."/>
            <person name="Laughinghouse H. IV."/>
        </authorList>
    </citation>
    <scope>NUCLEOTIDE SEQUENCE [LARGE SCALE GENOMIC DNA]</scope>
    <source>
        <strain evidence="2 3">BLCC-F46</strain>
    </source>
</reference>